<evidence type="ECO:0000313" key="3">
    <source>
        <dbReference type="Proteomes" id="UP000247483"/>
    </source>
</evidence>
<dbReference type="AlphaFoldDB" id="A0A2V4DUE4"/>
<sequence length="238" mass="26555">MSQFIANSFQVPNAVVDELMAKMSANALRCYLLITRKTTGWGKNSDKISASQFMDYLGIKDRRTIYTALTELANLGLINAIKNNGGITEYSLVLEPSEPVAKNVGTKNATSDKKCIEPETKNVPATSNKKCHSTKDTIKNNITKKGDNDFDPMTVKPKNVSIDVWKNWIDYRNSLGKKLQPQSWVKQSQMLEAQANPELIINQSIMNGWQGLFPLKNNTAVSNSSDTSWINNLDGEMF</sequence>
<dbReference type="EMBL" id="QGLP01000005">
    <property type="protein sequence ID" value="PXZ04370.1"/>
    <property type="molecule type" value="Genomic_DNA"/>
</dbReference>
<dbReference type="GO" id="GO:0006260">
    <property type="term" value="P:DNA replication"/>
    <property type="evidence" value="ECO:0007669"/>
    <property type="project" value="InterPro"/>
</dbReference>
<reference evidence="2 3" key="1">
    <citation type="submission" date="2018-05" db="EMBL/GenBank/DDBJ databases">
        <title>Reference genomes for bee gut microbiota database.</title>
        <authorList>
            <person name="Ellegaard K.M."/>
        </authorList>
    </citation>
    <scope>NUCLEOTIDE SEQUENCE [LARGE SCALE GENOMIC DNA]</scope>
    <source>
        <strain evidence="2 3">ESL0177</strain>
    </source>
</reference>
<name>A0A2V4DUE4_9GAMM</name>
<accession>A0A2V4DUE4</accession>
<dbReference type="RefSeq" id="WP_110423685.1">
    <property type="nucleotide sequence ID" value="NZ_QGLP01000005.1"/>
</dbReference>
<evidence type="ECO:0000259" key="1">
    <source>
        <dbReference type="Pfam" id="PF04492"/>
    </source>
</evidence>
<dbReference type="Pfam" id="PF04492">
    <property type="entry name" value="Phage_rep_O"/>
    <property type="match status" value="1"/>
</dbReference>
<organism evidence="2 3">
    <name type="scientific">Gilliamella apicola</name>
    <dbReference type="NCBI Taxonomy" id="1196095"/>
    <lineage>
        <taxon>Bacteria</taxon>
        <taxon>Pseudomonadati</taxon>
        <taxon>Pseudomonadota</taxon>
        <taxon>Gammaproteobacteria</taxon>
        <taxon>Orbales</taxon>
        <taxon>Orbaceae</taxon>
        <taxon>Gilliamella</taxon>
    </lineage>
</organism>
<feature type="domain" description="Bacteriophage lambda Replication protein O N-terminal" evidence="1">
    <location>
        <begin position="10"/>
        <end position="83"/>
    </location>
</feature>
<comment type="caution">
    <text evidence="2">The sequence shown here is derived from an EMBL/GenBank/DDBJ whole genome shotgun (WGS) entry which is preliminary data.</text>
</comment>
<gene>
    <name evidence="2" type="ORF">DKK79_08405</name>
</gene>
<proteinExistence type="predicted"/>
<protein>
    <recommendedName>
        <fullName evidence="1">Bacteriophage lambda Replication protein O N-terminal domain-containing protein</fullName>
    </recommendedName>
</protein>
<evidence type="ECO:0000313" key="2">
    <source>
        <dbReference type="EMBL" id="PXZ04370.1"/>
    </source>
</evidence>
<dbReference type="InterPro" id="IPR036388">
    <property type="entry name" value="WH-like_DNA-bd_sf"/>
</dbReference>
<dbReference type="Proteomes" id="UP000247483">
    <property type="component" value="Unassembled WGS sequence"/>
</dbReference>
<dbReference type="InterPro" id="IPR006497">
    <property type="entry name" value="Phage_lambda_VrpO_N"/>
</dbReference>
<dbReference type="Gene3D" id="1.10.10.10">
    <property type="entry name" value="Winged helix-like DNA-binding domain superfamily/Winged helix DNA-binding domain"/>
    <property type="match status" value="1"/>
</dbReference>